<proteinExistence type="inferred from homology"/>
<keyword evidence="6" id="KW-0966">Cell projection</keyword>
<name>A0A437JBT2_9SPHN</name>
<dbReference type="OrthoDB" id="7389561at2"/>
<evidence type="ECO:0000259" key="5">
    <source>
        <dbReference type="Pfam" id="PF00700"/>
    </source>
</evidence>
<accession>A0A437JBT2</accession>
<dbReference type="InterPro" id="IPR001029">
    <property type="entry name" value="Flagellin_N"/>
</dbReference>
<keyword evidence="3" id="KW-0964">Secreted</keyword>
<dbReference type="PANTHER" id="PTHR42792">
    <property type="entry name" value="FLAGELLIN"/>
    <property type="match status" value="1"/>
</dbReference>
<comment type="subcellular location">
    <subcellularLocation>
        <location evidence="3">Secreted</location>
    </subcellularLocation>
    <subcellularLocation>
        <location evidence="3">Bacterial flagellum</location>
    </subcellularLocation>
</comment>
<dbReference type="InterPro" id="IPR046358">
    <property type="entry name" value="Flagellin_C"/>
</dbReference>
<evidence type="ECO:0000313" key="7">
    <source>
        <dbReference type="Proteomes" id="UP000282977"/>
    </source>
</evidence>
<comment type="similarity">
    <text evidence="1 3">Belongs to the bacterial flagellin family.</text>
</comment>
<gene>
    <name evidence="6" type="ORF">ENE74_01630</name>
</gene>
<keyword evidence="2 3" id="KW-0975">Bacterial flagellum</keyword>
<feature type="domain" description="Flagellin C-terminal" evidence="5">
    <location>
        <begin position="202"/>
        <end position="277"/>
    </location>
</feature>
<dbReference type="GO" id="GO:0009288">
    <property type="term" value="C:bacterial-type flagellum"/>
    <property type="evidence" value="ECO:0007669"/>
    <property type="project" value="UniProtKB-SubCell"/>
</dbReference>
<dbReference type="RefSeq" id="WP_127688895.1">
    <property type="nucleotide sequence ID" value="NZ_RZUL01000001.1"/>
</dbReference>
<comment type="function">
    <text evidence="3">Flagellin is the subunit protein which polymerizes to form the filaments of bacterial flagella.</text>
</comment>
<protein>
    <recommendedName>
        <fullName evidence="3">Flagellin</fullName>
    </recommendedName>
</protein>
<evidence type="ECO:0000256" key="1">
    <source>
        <dbReference type="ARBA" id="ARBA00005709"/>
    </source>
</evidence>
<dbReference type="GO" id="GO:0005576">
    <property type="term" value="C:extracellular region"/>
    <property type="evidence" value="ECO:0007669"/>
    <property type="project" value="UniProtKB-SubCell"/>
</dbReference>
<dbReference type="Proteomes" id="UP000282977">
    <property type="component" value="Unassembled WGS sequence"/>
</dbReference>
<keyword evidence="6" id="KW-0282">Flagellum</keyword>
<dbReference type="GO" id="GO:0005198">
    <property type="term" value="F:structural molecule activity"/>
    <property type="evidence" value="ECO:0007669"/>
    <property type="project" value="UniProtKB-UniRule"/>
</dbReference>
<evidence type="ECO:0000259" key="4">
    <source>
        <dbReference type="Pfam" id="PF00669"/>
    </source>
</evidence>
<keyword evidence="6" id="KW-0969">Cilium</keyword>
<dbReference type="Pfam" id="PF00669">
    <property type="entry name" value="Flagellin_N"/>
    <property type="match status" value="1"/>
</dbReference>
<evidence type="ECO:0000313" key="6">
    <source>
        <dbReference type="EMBL" id="RVT43359.1"/>
    </source>
</evidence>
<comment type="caution">
    <text evidence="6">The sequence shown here is derived from an EMBL/GenBank/DDBJ whole genome shotgun (WGS) entry which is preliminary data.</text>
</comment>
<dbReference type="AlphaFoldDB" id="A0A437JBT2"/>
<dbReference type="Gene3D" id="1.20.1330.10">
    <property type="entry name" value="f41 fragment of flagellin, N-terminal domain"/>
    <property type="match status" value="1"/>
</dbReference>
<sequence length="279" mass="29789">MVAITAQTLADEIRRQKALSQSIAADQTAVSTGIRLTKASQDPLAWVQVSDLARQQAQQAAWTTNVGYAQGRAAKADSNLEEMNSLFSRAQELMIQASTASLDVSGRAAITTELENIRIVVSELVNETDFQGTPVFDDGQATAIPVSRGINLQVVATRQQISEGIDVSGTAMSLDAILAAAITTVSTSGNPDAALNGIRKGLDHIINEQAAQGVRGDRLETAKDRLVDIDLTLSERRSALESTDLTETLANVQAKLTTLEAAQAVFAKINQQTLFDLIR</sequence>
<dbReference type="SUPFAM" id="SSF64518">
    <property type="entry name" value="Phase 1 flagellin"/>
    <property type="match status" value="1"/>
</dbReference>
<evidence type="ECO:0000256" key="3">
    <source>
        <dbReference type="RuleBase" id="RU362073"/>
    </source>
</evidence>
<reference evidence="6 7" key="1">
    <citation type="submission" date="2019-01" db="EMBL/GenBank/DDBJ databases">
        <authorList>
            <person name="Chen W.-M."/>
        </authorList>
    </citation>
    <scope>NUCLEOTIDE SEQUENCE [LARGE SCALE GENOMIC DNA]</scope>
    <source>
        <strain evidence="6 7">TLA-22</strain>
    </source>
</reference>
<evidence type="ECO:0000256" key="2">
    <source>
        <dbReference type="ARBA" id="ARBA00023143"/>
    </source>
</evidence>
<keyword evidence="7" id="KW-1185">Reference proteome</keyword>
<dbReference type="PANTHER" id="PTHR42792:SF1">
    <property type="entry name" value="FLAGELLAR HOOK-ASSOCIATED PROTEIN 3"/>
    <property type="match status" value="1"/>
</dbReference>
<feature type="domain" description="Flagellin N-terminal" evidence="4">
    <location>
        <begin position="20"/>
        <end position="138"/>
    </location>
</feature>
<dbReference type="EMBL" id="RZUL01000001">
    <property type="protein sequence ID" value="RVT43359.1"/>
    <property type="molecule type" value="Genomic_DNA"/>
</dbReference>
<dbReference type="Pfam" id="PF00700">
    <property type="entry name" value="Flagellin_C"/>
    <property type="match status" value="1"/>
</dbReference>
<dbReference type="InterPro" id="IPR001492">
    <property type="entry name" value="Flagellin"/>
</dbReference>
<organism evidence="6 7">
    <name type="scientific">Sphingobium algorifonticola</name>
    <dbReference type="NCBI Taxonomy" id="2008318"/>
    <lineage>
        <taxon>Bacteria</taxon>
        <taxon>Pseudomonadati</taxon>
        <taxon>Pseudomonadota</taxon>
        <taxon>Alphaproteobacteria</taxon>
        <taxon>Sphingomonadales</taxon>
        <taxon>Sphingomonadaceae</taxon>
        <taxon>Sphingobium</taxon>
    </lineage>
</organism>